<name>A0AAI8Z077_9PEZI</name>
<dbReference type="InterPro" id="IPR000873">
    <property type="entry name" value="AMP-dep_synth/lig_dom"/>
</dbReference>
<comment type="caution">
    <text evidence="22">The sequence shown here is derived from an EMBL/GenBank/DDBJ whole genome shotgun (WGS) entry which is preliminary data.</text>
</comment>
<dbReference type="Pfam" id="PF13193">
    <property type="entry name" value="AMP-binding_C"/>
    <property type="match status" value="1"/>
</dbReference>
<keyword evidence="14" id="KW-0472">Membrane</keyword>
<dbReference type="Proteomes" id="UP001296104">
    <property type="component" value="Unassembled WGS sequence"/>
</dbReference>
<keyword evidence="6" id="KW-1003">Cell membrane</keyword>
<keyword evidence="13" id="KW-0445">Lipid transport</keyword>
<evidence type="ECO:0000256" key="2">
    <source>
        <dbReference type="ARBA" id="ARBA00004585"/>
    </source>
</evidence>
<evidence type="ECO:0000259" key="21">
    <source>
        <dbReference type="Pfam" id="PF13193"/>
    </source>
</evidence>
<comment type="subcellular location">
    <subcellularLocation>
        <location evidence="3">Cell membrane</location>
        <topology evidence="3">Multi-pass membrane protein</topology>
    </subcellularLocation>
    <subcellularLocation>
        <location evidence="1">Lipid droplet</location>
    </subcellularLocation>
    <subcellularLocation>
        <location evidence="2">Peroxisome membrane</location>
        <topology evidence="2">Multi-pass membrane protein</topology>
    </subcellularLocation>
</comment>
<evidence type="ECO:0000256" key="1">
    <source>
        <dbReference type="ARBA" id="ARBA00004502"/>
    </source>
</evidence>
<feature type="domain" description="AMP-binding enzyme C-terminal" evidence="21">
    <location>
        <begin position="527"/>
        <end position="606"/>
    </location>
</feature>
<gene>
    <name evidence="22" type="ORF">LECACI_7A005216</name>
</gene>
<evidence type="ECO:0000256" key="8">
    <source>
        <dbReference type="ARBA" id="ARBA00022677"/>
    </source>
</evidence>
<evidence type="ECO:0000256" key="17">
    <source>
        <dbReference type="ARBA" id="ARBA00060276"/>
    </source>
</evidence>
<evidence type="ECO:0000256" key="4">
    <source>
        <dbReference type="ARBA" id="ARBA00006432"/>
    </source>
</evidence>
<dbReference type="PROSITE" id="PS00455">
    <property type="entry name" value="AMP_BINDING"/>
    <property type="match status" value="1"/>
</dbReference>
<evidence type="ECO:0000313" key="23">
    <source>
        <dbReference type="Proteomes" id="UP001296104"/>
    </source>
</evidence>
<dbReference type="Gene3D" id="3.30.300.30">
    <property type="match status" value="1"/>
</dbReference>
<sequence>MPPNVIPHPWGLIGWPLSKNLPAAAAAAGAGLAYLDAKYLVTSDLWAITQALRFQAYQTRLEKQDRVNSFYAFQELAESPKTAHNVFLVVPRDDQRPHARTQWTFAEAYDIVLRYARWLKEEQGVKKNEIIAMDIKNKPEFIWLWFALWSLGAMPAFLNSNLRDNAFIHCVKVSTTRLLILDPELSDALTDEARTQFAPDQKGRAVETVILEADVQARIEAMSPYRAPDQERSGAVSASPCMLIYTSGTTGLPKAANVPWTKPLSGVFFFPRMLQLKATDRYYTAMPLYHTSASILGVCQALGPACAIVLAPKFSPRTQMQLVAETKATVIQYIGEMCRYLVTSPPSPYDRAHNVRLAFGNGMRPDVWQKFKDRFNIPAICEFYGATEAPGASFVYSNNDFYRGAIGKTGLINRILFGGNQVLVRHDHETDLPYRNPKTSFCEKAPTDEPGELIYWLDPANISEKFQGYYGNDKASASKIIRDVFKKGDAYYRSGDLQKRDDDGRVWFVDRIGDTFRWKGENVSTAEVSEALGSHAALMEANVYGVQLPNHDGRAGCAAIGLTEGQSLDGNLGAELASHVKRRLPRYAVPLFLRISKELEVTGTMKHQKVALRNEGVDPSKVGDDVLFWMPQGSEKYVRFDKGDWEKISSGSAKL</sequence>
<dbReference type="FunFam" id="3.30.300.30:FF:000002">
    <property type="entry name" value="Long-chain fatty acid transport protein 1"/>
    <property type="match status" value="1"/>
</dbReference>
<keyword evidence="7" id="KW-0436">Ligase</keyword>
<accession>A0AAI8Z077</accession>
<dbReference type="InterPro" id="IPR025110">
    <property type="entry name" value="AMP-bd_C"/>
</dbReference>
<dbReference type="PANTHER" id="PTHR43107:SF15">
    <property type="entry name" value="FATTY ACID TRANSPORT PROTEIN 3, ISOFORM A"/>
    <property type="match status" value="1"/>
</dbReference>
<dbReference type="PANTHER" id="PTHR43107">
    <property type="entry name" value="LONG-CHAIN FATTY ACID TRANSPORT PROTEIN"/>
    <property type="match status" value="1"/>
</dbReference>
<comment type="function">
    <text evidence="17">Acyl-CoA synthetase required for both the import of long chain fatty acids (LCFAs) (C14-C18) and the activation very long chain fatty acids (VLCFAs) (C20-C26) by esterification of the fatty acids into metabolically active CoA-thioesters for subsequent degradation or incorporation into phospholipids. The transport and fatty acyl-CoA synthetase activities are genetically separable and are thus independent activities. Esterifies VLCFAs in the peroxisome matrix. The VLCFAs are actively transported into peroxisomes by a PXA1-PXA2 heterodimeric transporter in the peroxisomal membrane.</text>
</comment>
<dbReference type="GO" id="GO:0005524">
    <property type="term" value="F:ATP binding"/>
    <property type="evidence" value="ECO:0007669"/>
    <property type="project" value="UniProtKB-KW"/>
</dbReference>
<comment type="catalytic activity">
    <reaction evidence="16">
        <text>a very long-chain fatty acid + ATP + CoA = a very long-chain fatty acyl-CoA + AMP + diphosphate</text>
        <dbReference type="Rhea" id="RHEA:54536"/>
        <dbReference type="ChEBI" id="CHEBI:30616"/>
        <dbReference type="ChEBI" id="CHEBI:33019"/>
        <dbReference type="ChEBI" id="CHEBI:57287"/>
        <dbReference type="ChEBI" id="CHEBI:58950"/>
        <dbReference type="ChEBI" id="CHEBI:138261"/>
        <dbReference type="ChEBI" id="CHEBI:456215"/>
    </reaction>
</comment>
<evidence type="ECO:0000256" key="16">
    <source>
        <dbReference type="ARBA" id="ARBA00051585"/>
    </source>
</evidence>
<evidence type="ECO:0000256" key="13">
    <source>
        <dbReference type="ARBA" id="ARBA00023055"/>
    </source>
</evidence>
<proteinExistence type="inferred from homology"/>
<evidence type="ECO:0000256" key="10">
    <source>
        <dbReference type="ARBA" id="ARBA00022741"/>
    </source>
</evidence>
<evidence type="ECO:0000256" key="7">
    <source>
        <dbReference type="ARBA" id="ARBA00022598"/>
    </source>
</evidence>
<dbReference type="Gene3D" id="3.40.50.12780">
    <property type="entry name" value="N-terminal domain of ligase-like"/>
    <property type="match status" value="1"/>
</dbReference>
<evidence type="ECO:0000259" key="20">
    <source>
        <dbReference type="Pfam" id="PF00501"/>
    </source>
</evidence>
<dbReference type="InterPro" id="IPR020845">
    <property type="entry name" value="AMP-binding_CS"/>
</dbReference>
<keyword evidence="12" id="KW-1133">Transmembrane helix</keyword>
<keyword evidence="10" id="KW-0547">Nucleotide-binding</keyword>
<dbReference type="SUPFAM" id="SSF56801">
    <property type="entry name" value="Acetyl-CoA synthetase-like"/>
    <property type="match status" value="1"/>
</dbReference>
<dbReference type="FunFam" id="3.40.50.12780:FF:000019">
    <property type="entry name" value="Long-chain fatty acid transporter"/>
    <property type="match status" value="1"/>
</dbReference>
<dbReference type="GO" id="GO:0005811">
    <property type="term" value="C:lipid droplet"/>
    <property type="evidence" value="ECO:0007669"/>
    <property type="project" value="UniProtKB-SubCell"/>
</dbReference>
<evidence type="ECO:0000256" key="14">
    <source>
        <dbReference type="ARBA" id="ARBA00023136"/>
    </source>
</evidence>
<keyword evidence="8" id="KW-0551">Lipid droplet</keyword>
<dbReference type="GO" id="GO:0009898">
    <property type="term" value="C:cytoplasmic side of plasma membrane"/>
    <property type="evidence" value="ECO:0007669"/>
    <property type="project" value="TreeGrafter"/>
</dbReference>
<dbReference type="GO" id="GO:0005778">
    <property type="term" value="C:peroxisomal membrane"/>
    <property type="evidence" value="ECO:0007669"/>
    <property type="project" value="UniProtKB-SubCell"/>
</dbReference>
<dbReference type="GO" id="GO:0004467">
    <property type="term" value="F:long-chain fatty acid-CoA ligase activity"/>
    <property type="evidence" value="ECO:0007669"/>
    <property type="project" value="TreeGrafter"/>
</dbReference>
<dbReference type="AlphaFoldDB" id="A0AAI8Z077"/>
<dbReference type="InterPro" id="IPR045851">
    <property type="entry name" value="AMP-bd_C_sf"/>
</dbReference>
<dbReference type="EMBL" id="CAVMBE010000032">
    <property type="protein sequence ID" value="CAK4029057.1"/>
    <property type="molecule type" value="Genomic_DNA"/>
</dbReference>
<protein>
    <recommendedName>
        <fullName evidence="18">Very long-chain fatty acid transport protein</fullName>
    </recommendedName>
    <alternativeName>
        <fullName evidence="19">Very-long-chain acyl-CoA synthetase</fullName>
    </alternativeName>
</protein>
<keyword evidence="11" id="KW-0067">ATP-binding</keyword>
<evidence type="ECO:0000256" key="19">
    <source>
        <dbReference type="ARBA" id="ARBA00078285"/>
    </source>
</evidence>
<evidence type="ECO:0000256" key="6">
    <source>
        <dbReference type="ARBA" id="ARBA00022475"/>
    </source>
</evidence>
<keyword evidence="5" id="KW-0813">Transport</keyword>
<keyword evidence="9" id="KW-0812">Transmembrane</keyword>
<evidence type="ECO:0000256" key="18">
    <source>
        <dbReference type="ARBA" id="ARBA00068795"/>
    </source>
</evidence>
<reference evidence="22" key="1">
    <citation type="submission" date="2023-11" db="EMBL/GenBank/DDBJ databases">
        <authorList>
            <person name="Alioto T."/>
            <person name="Alioto T."/>
            <person name="Gomez Garrido J."/>
        </authorList>
    </citation>
    <scope>NUCLEOTIDE SEQUENCE</scope>
</reference>
<evidence type="ECO:0000256" key="15">
    <source>
        <dbReference type="ARBA" id="ARBA00023140"/>
    </source>
</evidence>
<keyword evidence="23" id="KW-1185">Reference proteome</keyword>
<evidence type="ECO:0000256" key="9">
    <source>
        <dbReference type="ARBA" id="ARBA00022692"/>
    </source>
</evidence>
<organism evidence="22 23">
    <name type="scientific">Lecanosticta acicola</name>
    <dbReference type="NCBI Taxonomy" id="111012"/>
    <lineage>
        <taxon>Eukaryota</taxon>
        <taxon>Fungi</taxon>
        <taxon>Dikarya</taxon>
        <taxon>Ascomycota</taxon>
        <taxon>Pezizomycotina</taxon>
        <taxon>Dothideomycetes</taxon>
        <taxon>Dothideomycetidae</taxon>
        <taxon>Mycosphaerellales</taxon>
        <taxon>Mycosphaerellaceae</taxon>
        <taxon>Lecanosticta</taxon>
    </lineage>
</organism>
<evidence type="ECO:0000256" key="5">
    <source>
        <dbReference type="ARBA" id="ARBA00022448"/>
    </source>
</evidence>
<feature type="domain" description="AMP-dependent synthetase/ligase" evidence="20">
    <location>
        <begin position="98"/>
        <end position="408"/>
    </location>
</feature>
<dbReference type="InterPro" id="IPR042099">
    <property type="entry name" value="ANL_N_sf"/>
</dbReference>
<evidence type="ECO:0000256" key="12">
    <source>
        <dbReference type="ARBA" id="ARBA00022989"/>
    </source>
</evidence>
<dbReference type="GO" id="GO:0044539">
    <property type="term" value="P:long-chain fatty acid import into cell"/>
    <property type="evidence" value="ECO:0007669"/>
    <property type="project" value="TreeGrafter"/>
</dbReference>
<dbReference type="GO" id="GO:0005324">
    <property type="term" value="F:long-chain fatty acid transmembrane transporter activity"/>
    <property type="evidence" value="ECO:0007669"/>
    <property type="project" value="TreeGrafter"/>
</dbReference>
<evidence type="ECO:0000256" key="3">
    <source>
        <dbReference type="ARBA" id="ARBA00004651"/>
    </source>
</evidence>
<evidence type="ECO:0000313" key="22">
    <source>
        <dbReference type="EMBL" id="CAK4029057.1"/>
    </source>
</evidence>
<evidence type="ECO:0000256" key="11">
    <source>
        <dbReference type="ARBA" id="ARBA00022840"/>
    </source>
</evidence>
<comment type="similarity">
    <text evidence="4">Belongs to the ATP-dependent AMP-binding enzyme family.</text>
</comment>
<dbReference type="Pfam" id="PF00501">
    <property type="entry name" value="AMP-binding"/>
    <property type="match status" value="1"/>
</dbReference>
<keyword evidence="15" id="KW-0576">Peroxisome</keyword>